<evidence type="ECO:0000313" key="2">
    <source>
        <dbReference type="Proteomes" id="UP001240150"/>
    </source>
</evidence>
<dbReference type="RefSeq" id="WP_284915741.1">
    <property type="nucleotide sequence ID" value="NZ_CP126980.1"/>
</dbReference>
<dbReference type="EMBL" id="CP126980">
    <property type="protein sequence ID" value="WIM94524.1"/>
    <property type="molecule type" value="Genomic_DNA"/>
</dbReference>
<dbReference type="Proteomes" id="UP001240150">
    <property type="component" value="Chromosome"/>
</dbReference>
<organism evidence="1 2">
    <name type="scientific">Actinoplanes oblitus</name>
    <dbReference type="NCBI Taxonomy" id="3040509"/>
    <lineage>
        <taxon>Bacteria</taxon>
        <taxon>Bacillati</taxon>
        <taxon>Actinomycetota</taxon>
        <taxon>Actinomycetes</taxon>
        <taxon>Micromonosporales</taxon>
        <taxon>Micromonosporaceae</taxon>
        <taxon>Actinoplanes</taxon>
    </lineage>
</organism>
<proteinExistence type="predicted"/>
<accession>A0ABY8W9G9</accession>
<reference evidence="1 2" key="1">
    <citation type="submission" date="2023-06" db="EMBL/GenBank/DDBJ databases">
        <authorList>
            <person name="Yushchuk O."/>
            <person name="Binda E."/>
            <person name="Ruckert-Reed C."/>
            <person name="Fedorenko V."/>
            <person name="Kalinowski J."/>
            <person name="Marinelli F."/>
        </authorList>
    </citation>
    <scope>NUCLEOTIDE SEQUENCE [LARGE SCALE GENOMIC DNA]</scope>
    <source>
        <strain evidence="1 2">NRRL 3884</strain>
    </source>
</reference>
<protein>
    <recommendedName>
        <fullName evidence="3">PqqD family protein</fullName>
    </recommendedName>
</protein>
<evidence type="ECO:0000313" key="1">
    <source>
        <dbReference type="EMBL" id="WIM94524.1"/>
    </source>
</evidence>
<evidence type="ECO:0008006" key="3">
    <source>
        <dbReference type="Google" id="ProtNLM"/>
    </source>
</evidence>
<name>A0ABY8W9G9_9ACTN</name>
<keyword evidence="2" id="KW-1185">Reference proteome</keyword>
<sequence length="490" mass="53535">MSNDRAERLGDMLSRLSEADRTSLQRCAERLLAALPKPHLPDNVVLVAFGGGKDSSYSVFFVRAMQLWLWRQHGATFALRVVTNRQAGMPAAVMANIDRVYQALGLHDDPDCQLLLVDADDIRGFTADAPHSAAMLDRNRLDVLLTGHRTAADARPTFCNACNLSMVNAFGLAAGHDGGVDVIITGDSRQEQRAYAVWVNRLARRFGGARRGGGGTGFGGFLTSLDAVSQVYFAEIHGPGPAVEERRITSAVPPALLFFSIYDETEYASGSHWQLLTEFLGFRFDELAFSFTESDCANPALMAHLRGLKAERMFGRDYAEGLAEYAEFAVGLMRRKEFPDLLVDMMTERYHGDGAAARLRRRINEFAWESYRLREEQLVCMVYAPFAGCGAGLDRFVTREHPAFAGRLARLHEVLAGTGDGTAADRDFLTEVSGLPLDRLRLLYHGPAPAAGDTGGSILAAVLDGDPHKAVITTRHASAGPQLTELISGR</sequence>
<gene>
    <name evidence="1" type="ORF">ACTOB_006551</name>
</gene>
<dbReference type="SUPFAM" id="SSF52402">
    <property type="entry name" value="Adenine nucleotide alpha hydrolases-like"/>
    <property type="match status" value="1"/>
</dbReference>